<comment type="caution">
    <text evidence="2">The sequence shown here is derived from an EMBL/GenBank/DDBJ whole genome shotgun (WGS) entry which is preliminary data.</text>
</comment>
<keyword evidence="3" id="KW-1185">Reference proteome</keyword>
<feature type="region of interest" description="Disordered" evidence="1">
    <location>
        <begin position="1"/>
        <end position="66"/>
    </location>
</feature>
<name>A0A7I8V6D8_9ANNE</name>
<evidence type="ECO:0000313" key="2">
    <source>
        <dbReference type="EMBL" id="CAD5111873.1"/>
    </source>
</evidence>
<organism evidence="2 3">
    <name type="scientific">Dimorphilus gyrociliatus</name>
    <dbReference type="NCBI Taxonomy" id="2664684"/>
    <lineage>
        <taxon>Eukaryota</taxon>
        <taxon>Metazoa</taxon>
        <taxon>Spiralia</taxon>
        <taxon>Lophotrochozoa</taxon>
        <taxon>Annelida</taxon>
        <taxon>Polychaeta</taxon>
        <taxon>Polychaeta incertae sedis</taxon>
        <taxon>Dinophilidae</taxon>
        <taxon>Dimorphilus</taxon>
    </lineage>
</organism>
<dbReference type="AlphaFoldDB" id="A0A7I8V6D8"/>
<dbReference type="Proteomes" id="UP000549394">
    <property type="component" value="Unassembled WGS sequence"/>
</dbReference>
<reference evidence="2 3" key="1">
    <citation type="submission" date="2020-08" db="EMBL/GenBank/DDBJ databases">
        <authorList>
            <person name="Hejnol A."/>
        </authorList>
    </citation>
    <scope>NUCLEOTIDE SEQUENCE [LARGE SCALE GENOMIC DNA]</scope>
</reference>
<feature type="region of interest" description="Disordered" evidence="1">
    <location>
        <begin position="436"/>
        <end position="495"/>
    </location>
</feature>
<feature type="compositionally biased region" description="Low complexity" evidence="1">
    <location>
        <begin position="461"/>
        <end position="473"/>
    </location>
</feature>
<proteinExistence type="predicted"/>
<feature type="compositionally biased region" description="Polar residues" evidence="1">
    <location>
        <begin position="436"/>
        <end position="447"/>
    </location>
</feature>
<feature type="compositionally biased region" description="Basic residues" evidence="1">
    <location>
        <begin position="405"/>
        <end position="416"/>
    </location>
</feature>
<evidence type="ECO:0000313" key="3">
    <source>
        <dbReference type="Proteomes" id="UP000549394"/>
    </source>
</evidence>
<dbReference type="EMBL" id="CAJFCJ010000002">
    <property type="protein sequence ID" value="CAD5111873.1"/>
    <property type="molecule type" value="Genomic_DNA"/>
</dbReference>
<sequence>MAPPEITAQSASDQEDSVCSGASSGRAAPAASNQLLAPPPRTSSLSSSTASPHVPIKQRRPRAPPTLNLTLDLSVTDALVNPFVSTPGRPDSPTTKINPTTRVAIPSPRRLSTLSQMRQNLQESNYQKPTRPSSLPWKGLTDKSKPAKFHYGVYGNYTNYYYVDPTGYRIAPKATPEKTPSSLASSSSTSCPEVEILRKTSVVKFADDVKILHGDNVRETTSDVTLSTRIIPVTTALTKSLSEPPLAELRNDCSLPLTQSFATTSEESGTEGNLCRFSHTGAHALDVFVSPDEPLSPTGPLWRPVAAGLSPTLLPDTSIVRDYSDDEEVDNLLSNRPCKNKVRRRLKTNDSDTLDSEKPMANVSSAKVHPLALFGKLPVLALLPGTTTGSGQSSDEGRASPKLIHGQKSRRKTGRWRHGIAQLLKRHMHAATPSISNDIRNKQSNGDSLSVQPPSPPSSCPSPVLLTPCSSPTGRLAGPSRRSDLSSDDGGQAAC</sequence>
<feature type="compositionally biased region" description="Low complexity" evidence="1">
    <location>
        <begin position="20"/>
        <end position="52"/>
    </location>
</feature>
<gene>
    <name evidence="2" type="ORF">DGYR_LOCUS1101</name>
</gene>
<accession>A0A7I8V6D8</accession>
<evidence type="ECO:0000256" key="1">
    <source>
        <dbReference type="SAM" id="MobiDB-lite"/>
    </source>
</evidence>
<protein>
    <submittedName>
        <fullName evidence="2">DgyrCDS1137</fullName>
    </submittedName>
</protein>
<feature type="region of interest" description="Disordered" evidence="1">
    <location>
        <begin position="387"/>
        <end position="416"/>
    </location>
</feature>